<feature type="compositionally biased region" description="Basic and acidic residues" evidence="1">
    <location>
        <begin position="123"/>
        <end position="142"/>
    </location>
</feature>
<comment type="caution">
    <text evidence="2">The sequence shown here is derived from an EMBL/GenBank/DDBJ whole genome shotgun (WGS) entry which is preliminary data.</text>
</comment>
<organism evidence="2 3">
    <name type="scientific">Stylosanthes scabra</name>
    <dbReference type="NCBI Taxonomy" id="79078"/>
    <lineage>
        <taxon>Eukaryota</taxon>
        <taxon>Viridiplantae</taxon>
        <taxon>Streptophyta</taxon>
        <taxon>Embryophyta</taxon>
        <taxon>Tracheophyta</taxon>
        <taxon>Spermatophyta</taxon>
        <taxon>Magnoliopsida</taxon>
        <taxon>eudicotyledons</taxon>
        <taxon>Gunneridae</taxon>
        <taxon>Pentapetalae</taxon>
        <taxon>rosids</taxon>
        <taxon>fabids</taxon>
        <taxon>Fabales</taxon>
        <taxon>Fabaceae</taxon>
        <taxon>Papilionoideae</taxon>
        <taxon>50 kb inversion clade</taxon>
        <taxon>dalbergioids sensu lato</taxon>
        <taxon>Dalbergieae</taxon>
        <taxon>Pterocarpus clade</taxon>
        <taxon>Stylosanthes</taxon>
    </lineage>
</organism>
<feature type="region of interest" description="Disordered" evidence="1">
    <location>
        <begin position="70"/>
        <end position="154"/>
    </location>
</feature>
<evidence type="ECO:0000313" key="2">
    <source>
        <dbReference type="EMBL" id="MED6107415.1"/>
    </source>
</evidence>
<feature type="region of interest" description="Disordered" evidence="1">
    <location>
        <begin position="1"/>
        <end position="47"/>
    </location>
</feature>
<accession>A0ABU6Q761</accession>
<keyword evidence="3" id="KW-1185">Reference proteome</keyword>
<proteinExistence type="predicted"/>
<feature type="compositionally biased region" description="Basic residues" evidence="1">
    <location>
        <begin position="96"/>
        <end position="113"/>
    </location>
</feature>
<feature type="compositionally biased region" description="Low complexity" evidence="1">
    <location>
        <begin position="143"/>
        <end position="153"/>
    </location>
</feature>
<evidence type="ECO:0000313" key="3">
    <source>
        <dbReference type="Proteomes" id="UP001341840"/>
    </source>
</evidence>
<name>A0ABU6Q761_9FABA</name>
<dbReference type="EMBL" id="JASCZI010000036">
    <property type="protein sequence ID" value="MED6107415.1"/>
    <property type="molecule type" value="Genomic_DNA"/>
</dbReference>
<reference evidence="2 3" key="1">
    <citation type="journal article" date="2023" name="Plants (Basel)">
        <title>Bridging the Gap: Combining Genomics and Transcriptomics Approaches to Understand Stylosanthes scabra, an Orphan Legume from the Brazilian Caatinga.</title>
        <authorList>
            <person name="Ferreira-Neto J.R.C."/>
            <person name="da Silva M.D."/>
            <person name="Binneck E."/>
            <person name="de Melo N.F."/>
            <person name="da Silva R.H."/>
            <person name="de Melo A.L.T.M."/>
            <person name="Pandolfi V."/>
            <person name="Bustamante F.O."/>
            <person name="Brasileiro-Vidal A.C."/>
            <person name="Benko-Iseppon A.M."/>
        </authorList>
    </citation>
    <scope>NUCLEOTIDE SEQUENCE [LARGE SCALE GENOMIC DNA]</scope>
    <source>
        <tissue evidence="2">Leaves</tissue>
    </source>
</reference>
<feature type="region of interest" description="Disordered" evidence="1">
    <location>
        <begin position="175"/>
        <end position="202"/>
    </location>
</feature>
<dbReference type="Proteomes" id="UP001341840">
    <property type="component" value="Unassembled WGS sequence"/>
</dbReference>
<evidence type="ECO:0000256" key="1">
    <source>
        <dbReference type="SAM" id="MobiDB-lite"/>
    </source>
</evidence>
<gene>
    <name evidence="2" type="ORF">PIB30_013772</name>
</gene>
<feature type="compositionally biased region" description="Low complexity" evidence="1">
    <location>
        <begin position="85"/>
        <end position="95"/>
    </location>
</feature>
<sequence length="301" mass="33105">MDEDLCGDSGTGSGSFPLGSPPLPQRDFAPHPCSHGENSPPSGPHFSFGAFPAGIPAAWGILTPLNLTTPSQPFRLPKHDTHNLTTPTQTYTSTPTKRKKGKRGRRGWLRRHPFSPPLPSPVRGREERESEKERESFDELRGRSPSSLLRRASTVAREERGRRCCCEREQREIRVERESTARTTPPPPISSSPLTPEPSAGKDVVLQGLGTAAPSRSSAAIVPLSPTQPSSFRRTCLAPTHRHLLPLLLVELAYGGTRICREREISQHPTRTSCFLTEQRRLVANAGCSHVAFSIVIFNYA</sequence>
<protein>
    <submittedName>
        <fullName evidence="2">Uncharacterized protein</fullName>
    </submittedName>
</protein>